<feature type="signal peptide" evidence="1">
    <location>
        <begin position="1"/>
        <end position="15"/>
    </location>
</feature>
<feature type="domain" description="CRAL-TRIO" evidence="2">
    <location>
        <begin position="66"/>
        <end position="229"/>
    </location>
</feature>
<sequence length="281" mass="33485">MFLLALCAANRLLSPLPTSPSKKRRSITNFLVLNKFSIERTKEKIDNYYTIRTKLEEVYKEMNPRFSSYVEEVSQIVYFVAHPELIDYNRIFFFKIRNPDLAEKLDNYVLLRYVMACQEIRMREDVMYGEIFVVDCEHLPSFFFLKLTPTFVYKCLITIYQQIYSFRLNALYVINLPVFGQTLIKIIKMVIRPKIFERMHFLSDDTMIKEKLPEDLLPVDFGGKRISLEKLQEMMVAEYQQHLGFFDDLEKFKVDENLRPAKLENDEMLGFYGNFKKLNVD</sequence>
<evidence type="ECO:0000256" key="1">
    <source>
        <dbReference type="SAM" id="SignalP"/>
    </source>
</evidence>
<dbReference type="EMBL" id="JALNTZ010000005">
    <property type="protein sequence ID" value="KAJ3652777.1"/>
    <property type="molecule type" value="Genomic_DNA"/>
</dbReference>
<proteinExistence type="predicted"/>
<dbReference type="InterPro" id="IPR036865">
    <property type="entry name" value="CRAL-TRIO_dom_sf"/>
</dbReference>
<dbReference type="PANTHER" id="PTHR10174:SF222">
    <property type="entry name" value="GH10083P-RELATED"/>
    <property type="match status" value="1"/>
</dbReference>
<dbReference type="Proteomes" id="UP001168821">
    <property type="component" value="Unassembled WGS sequence"/>
</dbReference>
<dbReference type="AlphaFoldDB" id="A0AA38MDP9"/>
<dbReference type="GO" id="GO:1902936">
    <property type="term" value="F:phosphatidylinositol bisphosphate binding"/>
    <property type="evidence" value="ECO:0007669"/>
    <property type="project" value="TreeGrafter"/>
</dbReference>
<dbReference type="InterPro" id="IPR036273">
    <property type="entry name" value="CRAL/TRIO_N_dom_sf"/>
</dbReference>
<gene>
    <name evidence="3" type="ORF">Zmor_018711</name>
</gene>
<dbReference type="Gene3D" id="3.40.525.10">
    <property type="entry name" value="CRAL-TRIO lipid binding domain"/>
    <property type="match status" value="1"/>
</dbReference>
<name>A0AA38MDP9_9CUCU</name>
<dbReference type="SUPFAM" id="SSF46938">
    <property type="entry name" value="CRAL/TRIO N-terminal domain"/>
    <property type="match status" value="1"/>
</dbReference>
<keyword evidence="4" id="KW-1185">Reference proteome</keyword>
<keyword evidence="1" id="KW-0732">Signal</keyword>
<evidence type="ECO:0000313" key="4">
    <source>
        <dbReference type="Proteomes" id="UP001168821"/>
    </source>
</evidence>
<accession>A0AA38MDP9</accession>
<dbReference type="PANTHER" id="PTHR10174">
    <property type="entry name" value="ALPHA-TOCOPHEROL TRANSFER PROTEIN-RELATED"/>
    <property type="match status" value="1"/>
</dbReference>
<protein>
    <recommendedName>
        <fullName evidence="2">CRAL-TRIO domain-containing protein</fullName>
    </recommendedName>
</protein>
<dbReference type="PROSITE" id="PS50191">
    <property type="entry name" value="CRAL_TRIO"/>
    <property type="match status" value="1"/>
</dbReference>
<evidence type="ECO:0000313" key="3">
    <source>
        <dbReference type="EMBL" id="KAJ3652777.1"/>
    </source>
</evidence>
<reference evidence="3" key="1">
    <citation type="journal article" date="2023" name="G3 (Bethesda)">
        <title>Whole genome assemblies of Zophobas morio and Tenebrio molitor.</title>
        <authorList>
            <person name="Kaur S."/>
            <person name="Stinson S.A."/>
            <person name="diCenzo G.C."/>
        </authorList>
    </citation>
    <scope>NUCLEOTIDE SEQUENCE</scope>
    <source>
        <strain evidence="3">QUZm001</strain>
    </source>
</reference>
<feature type="chain" id="PRO_5041284146" description="CRAL-TRIO domain-containing protein" evidence="1">
    <location>
        <begin position="16"/>
        <end position="281"/>
    </location>
</feature>
<dbReference type="CDD" id="cd00170">
    <property type="entry name" value="SEC14"/>
    <property type="match status" value="1"/>
</dbReference>
<organism evidence="3 4">
    <name type="scientific">Zophobas morio</name>
    <dbReference type="NCBI Taxonomy" id="2755281"/>
    <lineage>
        <taxon>Eukaryota</taxon>
        <taxon>Metazoa</taxon>
        <taxon>Ecdysozoa</taxon>
        <taxon>Arthropoda</taxon>
        <taxon>Hexapoda</taxon>
        <taxon>Insecta</taxon>
        <taxon>Pterygota</taxon>
        <taxon>Neoptera</taxon>
        <taxon>Endopterygota</taxon>
        <taxon>Coleoptera</taxon>
        <taxon>Polyphaga</taxon>
        <taxon>Cucujiformia</taxon>
        <taxon>Tenebrionidae</taxon>
        <taxon>Zophobas</taxon>
    </lineage>
</organism>
<dbReference type="InterPro" id="IPR001251">
    <property type="entry name" value="CRAL-TRIO_dom"/>
</dbReference>
<dbReference type="SUPFAM" id="SSF52087">
    <property type="entry name" value="CRAL/TRIO domain"/>
    <property type="match status" value="1"/>
</dbReference>
<evidence type="ECO:0000259" key="2">
    <source>
        <dbReference type="PROSITE" id="PS50191"/>
    </source>
</evidence>
<comment type="caution">
    <text evidence="3">The sequence shown here is derived from an EMBL/GenBank/DDBJ whole genome shotgun (WGS) entry which is preliminary data.</text>
</comment>
<dbReference type="GO" id="GO:0016020">
    <property type="term" value="C:membrane"/>
    <property type="evidence" value="ECO:0007669"/>
    <property type="project" value="TreeGrafter"/>
</dbReference>
<dbReference type="Pfam" id="PF00650">
    <property type="entry name" value="CRAL_TRIO"/>
    <property type="match status" value="1"/>
</dbReference>